<proteinExistence type="predicted"/>
<comment type="caution">
    <text evidence="1">The sequence shown here is derived from an EMBL/GenBank/DDBJ whole genome shotgun (WGS) entry which is preliminary data.</text>
</comment>
<evidence type="ECO:0000313" key="1">
    <source>
        <dbReference type="EMBL" id="PIC20481.1"/>
    </source>
</evidence>
<accession>A0A2G5T046</accession>
<sequence length="78" mass="9293">MLKLMFEDGENVMKSSTKKQKNAHHLLNEGEYEEFLHNSILHGHRFTDFFGIMANPQQTEVIFMLKFVLMFELFNKLQ</sequence>
<name>A0A2G5T046_9PELO</name>
<gene>
    <name evidence="1" type="primary">Cnig_chr_X.g25668</name>
    <name evidence="1" type="ORF">B9Z55_025668</name>
</gene>
<evidence type="ECO:0000313" key="2">
    <source>
        <dbReference type="Proteomes" id="UP000230233"/>
    </source>
</evidence>
<dbReference type="Proteomes" id="UP000230233">
    <property type="component" value="Chromosome X"/>
</dbReference>
<keyword evidence="2" id="KW-1185">Reference proteome</keyword>
<protein>
    <submittedName>
        <fullName evidence="1">Uncharacterized protein</fullName>
    </submittedName>
</protein>
<dbReference type="EMBL" id="PDUG01000006">
    <property type="protein sequence ID" value="PIC20481.1"/>
    <property type="molecule type" value="Genomic_DNA"/>
</dbReference>
<dbReference type="AlphaFoldDB" id="A0A2G5T046"/>
<reference evidence="2" key="1">
    <citation type="submission" date="2017-10" db="EMBL/GenBank/DDBJ databases">
        <title>Rapid genome shrinkage in a self-fertile nematode reveals novel sperm competition proteins.</title>
        <authorList>
            <person name="Yin D."/>
            <person name="Schwarz E.M."/>
            <person name="Thomas C.G."/>
            <person name="Felde R.L."/>
            <person name="Korf I.F."/>
            <person name="Cutter A.D."/>
            <person name="Schartner C.M."/>
            <person name="Ralston E.J."/>
            <person name="Meyer B.J."/>
            <person name="Haag E.S."/>
        </authorList>
    </citation>
    <scope>NUCLEOTIDE SEQUENCE [LARGE SCALE GENOMIC DNA]</scope>
    <source>
        <strain evidence="2">JU1422</strain>
    </source>
</reference>
<organism evidence="1 2">
    <name type="scientific">Caenorhabditis nigoni</name>
    <dbReference type="NCBI Taxonomy" id="1611254"/>
    <lineage>
        <taxon>Eukaryota</taxon>
        <taxon>Metazoa</taxon>
        <taxon>Ecdysozoa</taxon>
        <taxon>Nematoda</taxon>
        <taxon>Chromadorea</taxon>
        <taxon>Rhabditida</taxon>
        <taxon>Rhabditina</taxon>
        <taxon>Rhabditomorpha</taxon>
        <taxon>Rhabditoidea</taxon>
        <taxon>Rhabditidae</taxon>
        <taxon>Peloderinae</taxon>
        <taxon>Caenorhabditis</taxon>
    </lineage>
</organism>